<dbReference type="InterPro" id="IPR000836">
    <property type="entry name" value="PRTase_dom"/>
</dbReference>
<reference evidence="3 4" key="1">
    <citation type="submission" date="2020-08" db="EMBL/GenBank/DDBJ databases">
        <title>Genome public.</title>
        <authorList>
            <person name="Liu C."/>
            <person name="Sun Q."/>
        </authorList>
    </citation>
    <scope>NUCLEOTIDE SEQUENCE [LARGE SCALE GENOMIC DNA]</scope>
    <source>
        <strain evidence="3 4">New-7</strain>
    </source>
</reference>
<accession>A0ABR7CKR2</accession>
<dbReference type="Proteomes" id="UP000636891">
    <property type="component" value="Unassembled WGS sequence"/>
</dbReference>
<dbReference type="InterPro" id="IPR029057">
    <property type="entry name" value="PRTase-like"/>
</dbReference>
<dbReference type="Pfam" id="PF00156">
    <property type="entry name" value="Pribosyltran"/>
    <property type="match status" value="1"/>
</dbReference>
<organism evidence="3 4">
    <name type="scientific">Alistipes hominis</name>
    <dbReference type="NCBI Taxonomy" id="2763015"/>
    <lineage>
        <taxon>Bacteria</taxon>
        <taxon>Pseudomonadati</taxon>
        <taxon>Bacteroidota</taxon>
        <taxon>Bacteroidia</taxon>
        <taxon>Bacteroidales</taxon>
        <taxon>Rikenellaceae</taxon>
        <taxon>Alistipes</taxon>
    </lineage>
</organism>
<dbReference type="InterPro" id="IPR051910">
    <property type="entry name" value="ComF/GntX_DNA_util-trans"/>
</dbReference>
<feature type="domain" description="Phosphoribosyltransferase" evidence="2">
    <location>
        <begin position="185"/>
        <end position="229"/>
    </location>
</feature>
<dbReference type="PANTHER" id="PTHR47505:SF1">
    <property type="entry name" value="DNA UTILIZATION PROTEIN YHGH"/>
    <property type="match status" value="1"/>
</dbReference>
<evidence type="ECO:0000313" key="4">
    <source>
        <dbReference type="Proteomes" id="UP000636891"/>
    </source>
</evidence>
<dbReference type="CDD" id="cd06223">
    <property type="entry name" value="PRTases_typeI"/>
    <property type="match status" value="1"/>
</dbReference>
<protein>
    <submittedName>
        <fullName evidence="3">ComF family protein</fullName>
    </submittedName>
</protein>
<evidence type="ECO:0000313" key="3">
    <source>
        <dbReference type="EMBL" id="MBC5616241.1"/>
    </source>
</evidence>
<keyword evidence="4" id="KW-1185">Reference proteome</keyword>
<gene>
    <name evidence="3" type="ORF">H8S08_04295</name>
</gene>
<dbReference type="EMBL" id="JACOOK010000002">
    <property type="protein sequence ID" value="MBC5616241.1"/>
    <property type="molecule type" value="Genomic_DNA"/>
</dbReference>
<dbReference type="RefSeq" id="WP_118655703.1">
    <property type="nucleotide sequence ID" value="NZ_JACOOK010000002.1"/>
</dbReference>
<evidence type="ECO:0000256" key="1">
    <source>
        <dbReference type="ARBA" id="ARBA00008007"/>
    </source>
</evidence>
<proteinExistence type="inferred from homology"/>
<evidence type="ECO:0000259" key="2">
    <source>
        <dbReference type="Pfam" id="PF00156"/>
    </source>
</evidence>
<comment type="similarity">
    <text evidence="1">Belongs to the ComF/GntX family.</text>
</comment>
<dbReference type="PANTHER" id="PTHR47505">
    <property type="entry name" value="DNA UTILIZATION PROTEIN YHGH"/>
    <property type="match status" value="1"/>
</dbReference>
<dbReference type="SUPFAM" id="SSF53271">
    <property type="entry name" value="PRTase-like"/>
    <property type="match status" value="1"/>
</dbReference>
<comment type="caution">
    <text evidence="3">The sequence shown here is derived from an EMBL/GenBank/DDBJ whole genome shotgun (WGS) entry which is preliminary data.</text>
</comment>
<sequence>MLRTYFSEIFRLFFPERCPACGRSLPEGVRWLCPHCRWDMPLTGYAAEHDNPVARKFWGLVPVQEAASMFFFTRHGRYRAMIHGFKYHGQWKTCLRLGAMFGAELSESGLYDTVDLIVPVPLHYRRLFRRGYNQAEYLARGIAGALGRETDCRSLVRKSYNRSQTAMRNRKDRWENVADIFSVRCPQRLDGRHILLVDDVLTTGSTLTACAETILKAAPSCRISIATLAVSATELFGGKGQGGL</sequence>
<name>A0ABR7CKR2_9BACT</name>
<dbReference type="Gene3D" id="3.40.50.2020">
    <property type="match status" value="1"/>
</dbReference>